<protein>
    <submittedName>
        <fullName evidence="2">Helix-turn-helix transcriptional regulator</fullName>
    </submittedName>
</protein>
<comment type="caution">
    <text evidence="2">The sequence shown here is derived from an EMBL/GenBank/DDBJ whole genome shotgun (WGS) entry which is preliminary data.</text>
</comment>
<proteinExistence type="predicted"/>
<evidence type="ECO:0000313" key="3">
    <source>
        <dbReference type="Proteomes" id="UP000482155"/>
    </source>
</evidence>
<name>A0A6B3SXX7_9BURK</name>
<evidence type="ECO:0000313" key="2">
    <source>
        <dbReference type="EMBL" id="NEX63422.1"/>
    </source>
</evidence>
<feature type="domain" description="HTH luxR-type" evidence="1">
    <location>
        <begin position="183"/>
        <end position="248"/>
    </location>
</feature>
<dbReference type="GO" id="GO:0003677">
    <property type="term" value="F:DNA binding"/>
    <property type="evidence" value="ECO:0007669"/>
    <property type="project" value="InterPro"/>
</dbReference>
<dbReference type="Proteomes" id="UP000482155">
    <property type="component" value="Unassembled WGS sequence"/>
</dbReference>
<dbReference type="GO" id="GO:0006355">
    <property type="term" value="P:regulation of DNA-templated transcription"/>
    <property type="evidence" value="ECO:0007669"/>
    <property type="project" value="InterPro"/>
</dbReference>
<dbReference type="Pfam" id="PF00196">
    <property type="entry name" value="GerE"/>
    <property type="match status" value="1"/>
</dbReference>
<dbReference type="RefSeq" id="WP_163967271.1">
    <property type="nucleotide sequence ID" value="NZ_JAAIVB010000069.1"/>
</dbReference>
<gene>
    <name evidence="2" type="ORF">G3574_20280</name>
</gene>
<dbReference type="PROSITE" id="PS50043">
    <property type="entry name" value="HTH_LUXR_2"/>
    <property type="match status" value="1"/>
</dbReference>
<dbReference type="SUPFAM" id="SSF46894">
    <property type="entry name" value="C-terminal effector domain of the bipartite response regulators"/>
    <property type="match status" value="1"/>
</dbReference>
<dbReference type="CDD" id="cd06170">
    <property type="entry name" value="LuxR_C_like"/>
    <property type="match status" value="1"/>
</dbReference>
<organism evidence="2 3">
    <name type="scientific">Noviherbaspirillum galbum</name>
    <dbReference type="NCBI Taxonomy" id="2709383"/>
    <lineage>
        <taxon>Bacteria</taxon>
        <taxon>Pseudomonadati</taxon>
        <taxon>Pseudomonadota</taxon>
        <taxon>Betaproteobacteria</taxon>
        <taxon>Burkholderiales</taxon>
        <taxon>Oxalobacteraceae</taxon>
        <taxon>Noviherbaspirillum</taxon>
    </lineage>
</organism>
<keyword evidence="3" id="KW-1185">Reference proteome</keyword>
<dbReference type="InterPro" id="IPR016032">
    <property type="entry name" value="Sig_transdc_resp-reg_C-effctor"/>
</dbReference>
<dbReference type="SMART" id="SM00421">
    <property type="entry name" value="HTH_LUXR"/>
    <property type="match status" value="1"/>
</dbReference>
<dbReference type="InterPro" id="IPR036388">
    <property type="entry name" value="WH-like_DNA-bd_sf"/>
</dbReference>
<sequence>MHAGKLPLVDDDAVIEVSAEWKSATCDLFNLSTPEAVFDRMCEMAKWLDYEHCSLTAWLPTAIEGSSVREYRFTTFPKGWEDLRKTPHNPLTDTLITRPMTGLLPQVLDRGLRWSHVIQSIYATGLYSGAMSAFHHDGIVVSLGWGTAKKWEEHPQDPNYVLACLKFHGKIVARVMGPLCLPRMIGQEPLSGSELDVLRMAAAGFSVEQTAKLLHCSEPAVNKWRSSATKKLGAANTLHATVLANGAGLFMNDKRNFPSHQPSMDDAAA</sequence>
<evidence type="ECO:0000259" key="1">
    <source>
        <dbReference type="PROSITE" id="PS50043"/>
    </source>
</evidence>
<dbReference type="InterPro" id="IPR000792">
    <property type="entry name" value="Tscrpt_reg_LuxR_C"/>
</dbReference>
<dbReference type="Gene3D" id="1.10.10.10">
    <property type="entry name" value="Winged helix-like DNA-binding domain superfamily/Winged helix DNA-binding domain"/>
    <property type="match status" value="1"/>
</dbReference>
<dbReference type="AlphaFoldDB" id="A0A6B3SXX7"/>
<reference evidence="2 3" key="1">
    <citation type="submission" date="2020-02" db="EMBL/GenBank/DDBJ databases">
        <authorList>
            <person name="Kim M.K."/>
        </authorList>
    </citation>
    <scope>NUCLEOTIDE SEQUENCE [LARGE SCALE GENOMIC DNA]</scope>
    <source>
        <strain evidence="2 3">17J57-3</strain>
    </source>
</reference>
<accession>A0A6B3SXX7</accession>
<dbReference type="EMBL" id="JAAIVB010000069">
    <property type="protein sequence ID" value="NEX63422.1"/>
    <property type="molecule type" value="Genomic_DNA"/>
</dbReference>